<protein>
    <recommendedName>
        <fullName evidence="3">Histone-lysine N-methyltransferase SETMAR</fullName>
    </recommendedName>
</protein>
<dbReference type="PANTHER" id="PTHR46060">
    <property type="entry name" value="MARINER MOS1 TRANSPOSASE-LIKE PROTEIN"/>
    <property type="match status" value="1"/>
</dbReference>
<dbReference type="AlphaFoldDB" id="A0A4Y2WK43"/>
<dbReference type="InterPro" id="IPR036397">
    <property type="entry name" value="RNaseH_sf"/>
</dbReference>
<sequence length="135" mass="15680">MASSTGSLLQFWRTRNRGLRKAPKNKRRGKLRKGFLHHNTRPHKALTTQGLLRSFGWEVWQQLPYSPDLSPCDFHVFGKIKEHLGGRQLSNDDQVQTAVLSYLQDQGAIFYRQGIERIVQRSDKCLQRLGDYVDK</sequence>
<dbReference type="GO" id="GO:0003676">
    <property type="term" value="F:nucleic acid binding"/>
    <property type="evidence" value="ECO:0007669"/>
    <property type="project" value="InterPro"/>
</dbReference>
<gene>
    <name evidence="1" type="ORF">AVEN_104908_1</name>
</gene>
<dbReference type="PANTHER" id="PTHR46060:SF1">
    <property type="entry name" value="MARINER MOS1 TRANSPOSASE-LIKE PROTEIN"/>
    <property type="match status" value="1"/>
</dbReference>
<dbReference type="EMBL" id="BGPR01061015">
    <property type="protein sequence ID" value="GBO36760.1"/>
    <property type="molecule type" value="Genomic_DNA"/>
</dbReference>
<accession>A0A4Y2WK43</accession>
<organism evidence="1 2">
    <name type="scientific">Araneus ventricosus</name>
    <name type="common">Orbweaver spider</name>
    <name type="synonym">Epeira ventricosa</name>
    <dbReference type="NCBI Taxonomy" id="182803"/>
    <lineage>
        <taxon>Eukaryota</taxon>
        <taxon>Metazoa</taxon>
        <taxon>Ecdysozoa</taxon>
        <taxon>Arthropoda</taxon>
        <taxon>Chelicerata</taxon>
        <taxon>Arachnida</taxon>
        <taxon>Araneae</taxon>
        <taxon>Araneomorphae</taxon>
        <taxon>Entelegynae</taxon>
        <taxon>Araneoidea</taxon>
        <taxon>Araneidae</taxon>
        <taxon>Araneus</taxon>
    </lineage>
</organism>
<dbReference type="Gene3D" id="3.30.420.10">
    <property type="entry name" value="Ribonuclease H-like superfamily/Ribonuclease H"/>
    <property type="match status" value="1"/>
</dbReference>
<evidence type="ECO:0008006" key="3">
    <source>
        <dbReference type="Google" id="ProtNLM"/>
    </source>
</evidence>
<dbReference type="OrthoDB" id="6431520at2759"/>
<comment type="caution">
    <text evidence="1">The sequence shown here is derived from an EMBL/GenBank/DDBJ whole genome shotgun (WGS) entry which is preliminary data.</text>
</comment>
<evidence type="ECO:0000313" key="1">
    <source>
        <dbReference type="EMBL" id="GBO36760.1"/>
    </source>
</evidence>
<name>A0A4Y2WK43_ARAVE</name>
<evidence type="ECO:0000313" key="2">
    <source>
        <dbReference type="Proteomes" id="UP000499080"/>
    </source>
</evidence>
<dbReference type="InterPro" id="IPR052709">
    <property type="entry name" value="Transposase-MT_Hybrid"/>
</dbReference>
<proteinExistence type="predicted"/>
<keyword evidence="2" id="KW-1185">Reference proteome</keyword>
<reference evidence="1 2" key="1">
    <citation type="journal article" date="2019" name="Sci. Rep.">
        <title>Orb-weaving spider Araneus ventricosus genome elucidates the spidroin gene catalogue.</title>
        <authorList>
            <person name="Kono N."/>
            <person name="Nakamura H."/>
            <person name="Ohtoshi R."/>
            <person name="Moran D.A.P."/>
            <person name="Shinohara A."/>
            <person name="Yoshida Y."/>
            <person name="Fujiwara M."/>
            <person name="Mori M."/>
            <person name="Tomita M."/>
            <person name="Arakawa K."/>
        </authorList>
    </citation>
    <scope>NUCLEOTIDE SEQUENCE [LARGE SCALE GENOMIC DNA]</scope>
</reference>
<dbReference type="Proteomes" id="UP000499080">
    <property type="component" value="Unassembled WGS sequence"/>
</dbReference>